<dbReference type="InterPro" id="IPR020841">
    <property type="entry name" value="PKS_Beta-ketoAc_synthase_dom"/>
</dbReference>
<comment type="caution">
    <text evidence="5">The sequence shown here is derived from an EMBL/GenBank/DDBJ whole genome shotgun (WGS) entry which is preliminary data.</text>
</comment>
<dbReference type="PANTHER" id="PTHR11712">
    <property type="entry name" value="POLYKETIDE SYNTHASE-RELATED"/>
    <property type="match status" value="1"/>
</dbReference>
<dbReference type="Pfam" id="PF00109">
    <property type="entry name" value="ketoacyl-synt"/>
    <property type="match status" value="1"/>
</dbReference>
<evidence type="ECO:0000256" key="2">
    <source>
        <dbReference type="ARBA" id="ARBA00022679"/>
    </source>
</evidence>
<dbReference type="RefSeq" id="WP_166132481.1">
    <property type="nucleotide sequence ID" value="NZ_JAAOBY010000001.1"/>
</dbReference>
<proteinExistence type="inferred from homology"/>
<keyword evidence="2 3" id="KW-0808">Transferase</keyword>
<dbReference type="PANTHER" id="PTHR11712:SF347">
    <property type="entry name" value="BETA KETOACYL-ACYL CARRIER PROTEIN SYNTHASE"/>
    <property type="match status" value="1"/>
</dbReference>
<dbReference type="InterPro" id="IPR016039">
    <property type="entry name" value="Thiolase-like"/>
</dbReference>
<dbReference type="SUPFAM" id="SSF53901">
    <property type="entry name" value="Thiolase-like"/>
    <property type="match status" value="1"/>
</dbReference>
<evidence type="ECO:0000313" key="6">
    <source>
        <dbReference type="Proteomes" id="UP000621670"/>
    </source>
</evidence>
<reference evidence="5 6" key="1">
    <citation type="submission" date="2020-08" db="EMBL/GenBank/DDBJ databases">
        <title>Description of novel Flavobacterium F-400 isolate.</title>
        <authorList>
            <person name="Saticioglu I."/>
            <person name="Duman M."/>
            <person name="Altun S."/>
        </authorList>
    </citation>
    <scope>NUCLEOTIDE SEQUENCE [LARGE SCALE GENOMIC DNA]</scope>
    <source>
        <strain evidence="5 6">F-400</strain>
    </source>
</reference>
<dbReference type="Pfam" id="PF02801">
    <property type="entry name" value="Ketoacyl-synt_C"/>
    <property type="match status" value="1"/>
</dbReference>
<protein>
    <submittedName>
        <fullName evidence="5">Beta-ketoacyl synthase</fullName>
    </submittedName>
</protein>
<evidence type="ECO:0000256" key="1">
    <source>
        <dbReference type="ARBA" id="ARBA00008467"/>
    </source>
</evidence>
<dbReference type="InterPro" id="IPR014031">
    <property type="entry name" value="Ketoacyl_synth_C"/>
</dbReference>
<evidence type="ECO:0000313" key="5">
    <source>
        <dbReference type="EMBL" id="MBC5861809.1"/>
    </source>
</evidence>
<dbReference type="EMBL" id="JACRUM010000001">
    <property type="protein sequence ID" value="MBC5861809.1"/>
    <property type="molecule type" value="Genomic_DNA"/>
</dbReference>
<comment type="similarity">
    <text evidence="1 3">Belongs to the thiolase-like superfamily. Beta-ketoacyl-ACP synthases family.</text>
</comment>
<dbReference type="Proteomes" id="UP000621670">
    <property type="component" value="Unassembled WGS sequence"/>
</dbReference>
<evidence type="ECO:0000259" key="4">
    <source>
        <dbReference type="PROSITE" id="PS52004"/>
    </source>
</evidence>
<name>A0ABR7JBE1_9FLAO</name>
<feature type="domain" description="Ketosynthase family 3 (KS3)" evidence="4">
    <location>
        <begin position="2"/>
        <end position="387"/>
    </location>
</feature>
<dbReference type="InterPro" id="IPR000794">
    <property type="entry name" value="Beta-ketoacyl_synthase"/>
</dbReference>
<keyword evidence="6" id="KW-1185">Reference proteome</keyword>
<evidence type="ECO:0000256" key="3">
    <source>
        <dbReference type="RuleBase" id="RU003694"/>
    </source>
</evidence>
<accession>A0ABR7JBE1</accession>
<dbReference type="PROSITE" id="PS52004">
    <property type="entry name" value="KS3_2"/>
    <property type="match status" value="1"/>
</dbReference>
<gene>
    <name evidence="5" type="ORF">H8R26_00105</name>
</gene>
<organism evidence="5 6">
    <name type="scientific">Flavobacterium turcicum</name>
    <dbReference type="NCBI Taxonomy" id="2764718"/>
    <lineage>
        <taxon>Bacteria</taxon>
        <taxon>Pseudomonadati</taxon>
        <taxon>Bacteroidota</taxon>
        <taxon>Flavobacteriia</taxon>
        <taxon>Flavobacteriales</taxon>
        <taxon>Flavobacteriaceae</taxon>
        <taxon>Flavobacterium</taxon>
    </lineage>
</organism>
<dbReference type="Gene3D" id="3.40.47.10">
    <property type="match status" value="1"/>
</dbReference>
<dbReference type="InterPro" id="IPR014030">
    <property type="entry name" value="Ketoacyl_synth_N"/>
</dbReference>
<sequence>MSKIISITSIASISPLGSNAKAVWEMYLQDKHCFTKQSYDNALTFVASLNEKEAALVEALRKEDSKYKFLDKSVLYAMIAARNAVVKAGWDKSDVFGINLGSSRGATELFEKHHLDYIQSGKAQTLASPTTTLGNIASWVAHDLQSSGPEISHSITCSTALHAVLNGYVWLQSGMIDKFLVGGSEAPLTDFTIAQMRALKIYSQTESEVQLWPNRALDFEKKKNTMVLGEGAAVCCLEAGKAPNALAYIEGIGYATELLEHNISISTEAICFQKSMQMALQNTALTDVDVIVMHAPGTIKGDLTENKAIQKLFGTDLPLLTTNKWKIGHTFGASGILSMELAILMMQYNTFIGVPFAEAQQSKKPIRKVLVNAVGFGGNAVSVLLSL</sequence>